<name>A0AAE1YAK4_9LAMI</name>
<sequence length="276" mass="30854">MTFSHDLSLKCSMFCHQKSIAESKILELHKDVLEAQQKEKTTLDDKSALETQIAELKSSLQQATEATKKSVAKALEQGKTEGFSAGRVVGRTEGINEGCEAFLHSDEYKKQVTEHRLQGAKDFLKAPAFKMAVEIQSARSLTKGSTSAPPKWSISKVSWTGSIAAFLIAPWTSLLKEGFDKCASQVEHLKGFVDGFDRSLLDRSLDVNLQPYVDDAATEIEEEDEFEALVSKVWQRRHPFRSAGVFDRSRRCRFDFAELDPGFADLKVWGFGIQVL</sequence>
<dbReference type="EMBL" id="JACGWO010000005">
    <property type="protein sequence ID" value="KAK4426494.1"/>
    <property type="molecule type" value="Genomic_DNA"/>
</dbReference>
<protein>
    <submittedName>
        <fullName evidence="1">Uncharacterized protein</fullName>
    </submittedName>
</protein>
<accession>A0AAE1YAK4</accession>
<reference evidence="1" key="1">
    <citation type="submission" date="2020-06" db="EMBL/GenBank/DDBJ databases">
        <authorList>
            <person name="Li T."/>
            <person name="Hu X."/>
            <person name="Zhang T."/>
            <person name="Song X."/>
            <person name="Zhang H."/>
            <person name="Dai N."/>
            <person name="Sheng W."/>
            <person name="Hou X."/>
            <person name="Wei L."/>
        </authorList>
    </citation>
    <scope>NUCLEOTIDE SEQUENCE</scope>
    <source>
        <strain evidence="1">3651</strain>
        <tissue evidence="1">Leaf</tissue>
    </source>
</reference>
<dbReference type="Proteomes" id="UP001293254">
    <property type="component" value="Unassembled WGS sequence"/>
</dbReference>
<evidence type="ECO:0000313" key="2">
    <source>
        <dbReference type="Proteomes" id="UP001293254"/>
    </source>
</evidence>
<dbReference type="AlphaFoldDB" id="A0AAE1YAK4"/>
<keyword evidence="2" id="KW-1185">Reference proteome</keyword>
<proteinExistence type="predicted"/>
<evidence type="ECO:0000313" key="1">
    <source>
        <dbReference type="EMBL" id="KAK4426494.1"/>
    </source>
</evidence>
<comment type="caution">
    <text evidence="1">The sequence shown here is derived from an EMBL/GenBank/DDBJ whole genome shotgun (WGS) entry which is preliminary data.</text>
</comment>
<gene>
    <name evidence="1" type="ORF">Salat_1418000</name>
</gene>
<organism evidence="1 2">
    <name type="scientific">Sesamum alatum</name>
    <dbReference type="NCBI Taxonomy" id="300844"/>
    <lineage>
        <taxon>Eukaryota</taxon>
        <taxon>Viridiplantae</taxon>
        <taxon>Streptophyta</taxon>
        <taxon>Embryophyta</taxon>
        <taxon>Tracheophyta</taxon>
        <taxon>Spermatophyta</taxon>
        <taxon>Magnoliopsida</taxon>
        <taxon>eudicotyledons</taxon>
        <taxon>Gunneridae</taxon>
        <taxon>Pentapetalae</taxon>
        <taxon>asterids</taxon>
        <taxon>lamiids</taxon>
        <taxon>Lamiales</taxon>
        <taxon>Pedaliaceae</taxon>
        <taxon>Sesamum</taxon>
    </lineage>
</organism>
<reference evidence="1" key="2">
    <citation type="journal article" date="2024" name="Plant">
        <title>Genomic evolution and insights into agronomic trait innovations of Sesamum species.</title>
        <authorList>
            <person name="Miao H."/>
            <person name="Wang L."/>
            <person name="Qu L."/>
            <person name="Liu H."/>
            <person name="Sun Y."/>
            <person name="Le M."/>
            <person name="Wang Q."/>
            <person name="Wei S."/>
            <person name="Zheng Y."/>
            <person name="Lin W."/>
            <person name="Duan Y."/>
            <person name="Cao H."/>
            <person name="Xiong S."/>
            <person name="Wang X."/>
            <person name="Wei L."/>
            <person name="Li C."/>
            <person name="Ma Q."/>
            <person name="Ju M."/>
            <person name="Zhao R."/>
            <person name="Li G."/>
            <person name="Mu C."/>
            <person name="Tian Q."/>
            <person name="Mei H."/>
            <person name="Zhang T."/>
            <person name="Gao T."/>
            <person name="Zhang H."/>
        </authorList>
    </citation>
    <scope>NUCLEOTIDE SEQUENCE</scope>
    <source>
        <strain evidence="1">3651</strain>
    </source>
</reference>